<feature type="domain" description="C3H1-type" evidence="6">
    <location>
        <begin position="200"/>
        <end position="228"/>
    </location>
</feature>
<feature type="compositionally biased region" description="Polar residues" evidence="5">
    <location>
        <begin position="184"/>
        <end position="196"/>
    </location>
</feature>
<protein>
    <recommendedName>
        <fullName evidence="6">C3H1-type domain-containing protein</fullName>
    </recommendedName>
</protein>
<dbReference type="SMART" id="SM00356">
    <property type="entry name" value="ZnF_C3H1"/>
    <property type="match status" value="1"/>
</dbReference>
<evidence type="ECO:0000313" key="7">
    <source>
        <dbReference type="EMBL" id="ORX87069.1"/>
    </source>
</evidence>
<accession>A0A1Y1XMU4</accession>
<dbReference type="AlphaFoldDB" id="A0A1Y1XMU4"/>
<dbReference type="Proteomes" id="UP000193944">
    <property type="component" value="Unassembled WGS sequence"/>
</dbReference>
<reference evidence="7 8" key="2">
    <citation type="submission" date="2016-08" db="EMBL/GenBank/DDBJ databases">
        <title>Pervasive Adenine N6-methylation of Active Genes in Fungi.</title>
        <authorList>
            <consortium name="DOE Joint Genome Institute"/>
            <person name="Mondo S.J."/>
            <person name="Dannebaum R.O."/>
            <person name="Kuo R.C."/>
            <person name="Labutti K."/>
            <person name="Haridas S."/>
            <person name="Kuo A."/>
            <person name="Salamov A."/>
            <person name="Ahrendt S.R."/>
            <person name="Lipzen A."/>
            <person name="Sullivan W."/>
            <person name="Andreopoulos W.B."/>
            <person name="Clum A."/>
            <person name="Lindquist E."/>
            <person name="Daum C."/>
            <person name="Ramamoorthy G.K."/>
            <person name="Gryganskyi A."/>
            <person name="Culley D."/>
            <person name="Magnuson J.K."/>
            <person name="James T.Y."/>
            <person name="O'Malley M.A."/>
            <person name="Stajich J.E."/>
            <person name="Spatafora J.W."/>
            <person name="Visel A."/>
            <person name="Grigoriev I.V."/>
        </authorList>
    </citation>
    <scope>NUCLEOTIDE SEQUENCE [LARGE SCALE GENOMIC DNA]</scope>
    <source>
        <strain evidence="7 8">S4</strain>
    </source>
</reference>
<feature type="region of interest" description="Disordered" evidence="5">
    <location>
        <begin position="153"/>
        <end position="196"/>
    </location>
</feature>
<dbReference type="SUPFAM" id="SSF90229">
    <property type="entry name" value="CCCH zinc finger"/>
    <property type="match status" value="1"/>
</dbReference>
<feature type="compositionally biased region" description="Low complexity" evidence="5">
    <location>
        <begin position="167"/>
        <end position="176"/>
    </location>
</feature>
<dbReference type="OrthoDB" id="7459479at2759"/>
<reference evidence="7 8" key="1">
    <citation type="submission" date="2016-08" db="EMBL/GenBank/DDBJ databases">
        <title>A Parts List for Fungal Cellulosomes Revealed by Comparative Genomics.</title>
        <authorList>
            <consortium name="DOE Joint Genome Institute"/>
            <person name="Haitjema C.H."/>
            <person name="Gilmore S.P."/>
            <person name="Henske J.K."/>
            <person name="Solomon K.V."/>
            <person name="De Groot R."/>
            <person name="Kuo A."/>
            <person name="Mondo S.J."/>
            <person name="Salamov A.A."/>
            <person name="Labutti K."/>
            <person name="Zhao Z."/>
            <person name="Chiniquy J."/>
            <person name="Barry K."/>
            <person name="Brewer H.M."/>
            <person name="Purvine S.O."/>
            <person name="Wright A.T."/>
            <person name="Boxma B."/>
            <person name="Van Alen T."/>
            <person name="Hackstein J.H."/>
            <person name="Baker S.E."/>
            <person name="Grigoriev I.V."/>
            <person name="O'Malley M.A."/>
        </authorList>
    </citation>
    <scope>NUCLEOTIDE SEQUENCE [LARGE SCALE GENOMIC DNA]</scope>
    <source>
        <strain evidence="7 8">S4</strain>
    </source>
</reference>
<sequence>MSENIFLSFEKIHTLFHISNFNNIPENSYEIENIQVVHKRRVSKRLYFFDARFYQGINNEICEKCQKISFILKYPELEIDVIHNIQKNIKLGDKVKIICWVENMSIKNDVETLSDTNSIDNTILFHIKDVKIIEKYNSKIAFIPELPIINKNNKINKNDKNDKNNDNDNLNKNVDNNCRKSNEINKFNQKENSNSNTDIMKKEGICKFWLNGKNCLRGDKCPFRHITNEELKKQWIDDRLNKRKFNFNNKDDFIDPHDKAGHNKRAHIFANWLVEHFGNEYLNSGSGVLDIAGGRGATSFELTVNHRVHSTLLEPRPAKLDKKQMRLLYDLKRKELLNNTKEHKNNNEQNNHINDNSKNNIKDSREDENNDENNNIMKEKNNESLKPKRFKLKKNINIDIPFSQIQCMVSLDTSDLYKDLFDNSSILIGLHPDQATEIIVDLALKLKKPFAIIPCCVFANDFPHRKLKRKKTDNNKNDNEYEDIPVSSYEQFIEYLCEKDKKIQKTFLPFEGKNLLLYKDK</sequence>
<feature type="compositionally biased region" description="Basic and acidic residues" evidence="5">
    <location>
        <begin position="156"/>
        <end position="166"/>
    </location>
</feature>
<dbReference type="InterPro" id="IPR000571">
    <property type="entry name" value="Znf_CCCH"/>
</dbReference>
<dbReference type="InterPro" id="IPR036855">
    <property type="entry name" value="Znf_CCCH_sf"/>
</dbReference>
<dbReference type="PANTHER" id="PTHR36971">
    <property type="entry name" value="UNNAMED PRODUCT"/>
    <property type="match status" value="1"/>
</dbReference>
<keyword evidence="3 4" id="KW-0862">Zinc</keyword>
<feature type="region of interest" description="Disordered" evidence="5">
    <location>
        <begin position="340"/>
        <end position="384"/>
    </location>
</feature>
<dbReference type="PANTHER" id="PTHR36971:SF3">
    <property type="entry name" value="C3H1-TYPE DOMAIN-CONTAINING PROTEIN"/>
    <property type="match status" value="1"/>
</dbReference>
<feature type="compositionally biased region" description="Low complexity" evidence="5">
    <location>
        <begin position="347"/>
        <end position="359"/>
    </location>
</feature>
<evidence type="ECO:0000256" key="5">
    <source>
        <dbReference type="SAM" id="MobiDB-lite"/>
    </source>
</evidence>
<dbReference type="EMBL" id="MCFG01000013">
    <property type="protein sequence ID" value="ORX87069.1"/>
    <property type="molecule type" value="Genomic_DNA"/>
</dbReference>
<comment type="caution">
    <text evidence="7">The sequence shown here is derived from an EMBL/GenBank/DDBJ whole genome shotgun (WGS) entry which is preliminary data.</text>
</comment>
<organism evidence="7 8">
    <name type="scientific">Anaeromyces robustus</name>
    <dbReference type="NCBI Taxonomy" id="1754192"/>
    <lineage>
        <taxon>Eukaryota</taxon>
        <taxon>Fungi</taxon>
        <taxon>Fungi incertae sedis</taxon>
        <taxon>Chytridiomycota</taxon>
        <taxon>Chytridiomycota incertae sedis</taxon>
        <taxon>Neocallimastigomycetes</taxon>
        <taxon>Neocallimastigales</taxon>
        <taxon>Neocallimastigaceae</taxon>
        <taxon>Anaeromyces</taxon>
    </lineage>
</organism>
<evidence type="ECO:0000256" key="4">
    <source>
        <dbReference type="PROSITE-ProRule" id="PRU00723"/>
    </source>
</evidence>
<gene>
    <name evidence="7" type="ORF">BCR32DRAFT_289606</name>
</gene>
<feature type="zinc finger region" description="C3H1-type" evidence="4">
    <location>
        <begin position="200"/>
        <end position="228"/>
    </location>
</feature>
<dbReference type="Gene3D" id="4.10.1000.10">
    <property type="entry name" value="Zinc finger, CCCH-type"/>
    <property type="match status" value="1"/>
</dbReference>
<evidence type="ECO:0000313" key="8">
    <source>
        <dbReference type="Proteomes" id="UP000193944"/>
    </source>
</evidence>
<dbReference type="PROSITE" id="PS50103">
    <property type="entry name" value="ZF_C3H1"/>
    <property type="match status" value="1"/>
</dbReference>
<keyword evidence="2 4" id="KW-0863">Zinc-finger</keyword>
<keyword evidence="1 4" id="KW-0479">Metal-binding</keyword>
<evidence type="ECO:0000259" key="6">
    <source>
        <dbReference type="PROSITE" id="PS50103"/>
    </source>
</evidence>
<dbReference type="GO" id="GO:0008270">
    <property type="term" value="F:zinc ion binding"/>
    <property type="evidence" value="ECO:0007669"/>
    <property type="project" value="UniProtKB-KW"/>
</dbReference>
<keyword evidence="8" id="KW-1185">Reference proteome</keyword>
<proteinExistence type="predicted"/>
<name>A0A1Y1XMU4_9FUNG</name>
<evidence type="ECO:0000256" key="3">
    <source>
        <dbReference type="ARBA" id="ARBA00022833"/>
    </source>
</evidence>
<evidence type="ECO:0000256" key="1">
    <source>
        <dbReference type="ARBA" id="ARBA00022723"/>
    </source>
</evidence>
<evidence type="ECO:0000256" key="2">
    <source>
        <dbReference type="ARBA" id="ARBA00022771"/>
    </source>
</evidence>